<organism evidence="1 2">
    <name type="scientific">Oxalicibacterium faecigallinarum</name>
    <dbReference type="NCBI Taxonomy" id="573741"/>
    <lineage>
        <taxon>Bacteria</taxon>
        <taxon>Pseudomonadati</taxon>
        <taxon>Pseudomonadota</taxon>
        <taxon>Betaproteobacteria</taxon>
        <taxon>Burkholderiales</taxon>
        <taxon>Oxalobacteraceae</taxon>
        <taxon>Oxalicibacterium</taxon>
    </lineage>
</organism>
<sequence length="268" mass="30958">MNDRSFMELGLGKVMHARTRPNAHRFLYPVFCLRIPVRALAMLQKKNNYLFAVDRPALLSFFSRDHGDRSGELMQWLTTELAKAGMSLPDGAIWLQTMPRVLGYGFNPVSFWYMHDSRGALRAILAEVNNTFGEHHQYLLCAPDQQSITETTPLICRKEFHVSPFCRVGGHYRFRYCGNGAHHRMEIDYFDEASSSQPLIATAIAYRSLPATDRQLWRALCRMPFLTLGVMFRIHVQALKLWMKKTPFYSKPVPPSHSLTSNKKEFRQ</sequence>
<gene>
    <name evidence="1" type="ORF">GCM10008066_24810</name>
</gene>
<dbReference type="InterPro" id="IPR010775">
    <property type="entry name" value="DUF1365"/>
</dbReference>
<dbReference type="Proteomes" id="UP000642180">
    <property type="component" value="Unassembled WGS sequence"/>
</dbReference>
<proteinExistence type="predicted"/>
<comment type="caution">
    <text evidence="1">The sequence shown here is derived from an EMBL/GenBank/DDBJ whole genome shotgun (WGS) entry which is preliminary data.</text>
</comment>
<dbReference type="PANTHER" id="PTHR33973:SF4">
    <property type="entry name" value="OS07G0153300 PROTEIN"/>
    <property type="match status" value="1"/>
</dbReference>
<dbReference type="EMBL" id="BMDI01000002">
    <property type="protein sequence ID" value="GGI20594.1"/>
    <property type="molecule type" value="Genomic_DNA"/>
</dbReference>
<protein>
    <submittedName>
        <fullName evidence="1">DUF1365 domain-containing protein</fullName>
    </submittedName>
</protein>
<keyword evidence="2" id="KW-1185">Reference proteome</keyword>
<name>A0A8J3F769_9BURK</name>
<evidence type="ECO:0000313" key="2">
    <source>
        <dbReference type="Proteomes" id="UP000642180"/>
    </source>
</evidence>
<dbReference type="AlphaFoldDB" id="A0A8J3F769"/>
<reference evidence="2" key="1">
    <citation type="journal article" date="2019" name="Int. J. Syst. Evol. Microbiol.">
        <title>The Global Catalogue of Microorganisms (GCM) 10K type strain sequencing project: providing services to taxonomists for standard genome sequencing and annotation.</title>
        <authorList>
            <consortium name="The Broad Institute Genomics Platform"/>
            <consortium name="The Broad Institute Genome Sequencing Center for Infectious Disease"/>
            <person name="Wu L."/>
            <person name="Ma J."/>
        </authorList>
    </citation>
    <scope>NUCLEOTIDE SEQUENCE [LARGE SCALE GENOMIC DNA]</scope>
    <source>
        <strain evidence="2">CCM 2767</strain>
    </source>
</reference>
<dbReference type="Pfam" id="PF07103">
    <property type="entry name" value="DUF1365"/>
    <property type="match status" value="1"/>
</dbReference>
<accession>A0A8J3F769</accession>
<evidence type="ECO:0000313" key="1">
    <source>
        <dbReference type="EMBL" id="GGI20594.1"/>
    </source>
</evidence>
<dbReference type="PANTHER" id="PTHR33973">
    <property type="entry name" value="OS07G0153300 PROTEIN"/>
    <property type="match status" value="1"/>
</dbReference>
<dbReference type="RefSeq" id="WP_188381649.1">
    <property type="nucleotide sequence ID" value="NZ_BMDI01000002.1"/>
</dbReference>